<dbReference type="Gene3D" id="1.10.10.10">
    <property type="entry name" value="Winged helix-like DNA-binding domain superfamily/Winged helix DNA-binding domain"/>
    <property type="match status" value="1"/>
</dbReference>
<dbReference type="Pfam" id="PF08279">
    <property type="entry name" value="HTH_11"/>
    <property type="match status" value="1"/>
</dbReference>
<dbReference type="PROSITE" id="PS51000">
    <property type="entry name" value="HTH_DEOR_2"/>
    <property type="match status" value="1"/>
</dbReference>
<accession>A0A7K3PNV3</accession>
<keyword evidence="1" id="KW-0805">Transcription regulation</keyword>
<dbReference type="InterPro" id="IPR036388">
    <property type="entry name" value="WH-like_DNA-bd_sf"/>
</dbReference>
<keyword evidence="2" id="KW-0804">Transcription</keyword>
<dbReference type="Proteomes" id="UP000470446">
    <property type="component" value="Unassembled WGS sequence"/>
</dbReference>
<dbReference type="GO" id="GO:0003700">
    <property type="term" value="F:DNA-binding transcription factor activity"/>
    <property type="evidence" value="ECO:0007669"/>
    <property type="project" value="InterPro"/>
</dbReference>
<dbReference type="Pfam" id="PF25583">
    <property type="entry name" value="WCX"/>
    <property type="match status" value="1"/>
</dbReference>
<dbReference type="PANTHER" id="PTHR34580:SF1">
    <property type="entry name" value="PROTEIN PAFC"/>
    <property type="match status" value="1"/>
</dbReference>
<dbReference type="InterPro" id="IPR001034">
    <property type="entry name" value="DeoR_HTH"/>
</dbReference>
<evidence type="ECO:0000256" key="2">
    <source>
        <dbReference type="ARBA" id="ARBA00023163"/>
    </source>
</evidence>
<dbReference type="RefSeq" id="WP_164246648.1">
    <property type="nucleotide sequence ID" value="NZ_JAAGMA010000595.1"/>
</dbReference>
<evidence type="ECO:0000313" key="5">
    <source>
        <dbReference type="Proteomes" id="UP000470446"/>
    </source>
</evidence>
<dbReference type="PIRSF" id="PIRSF016838">
    <property type="entry name" value="PafC"/>
    <property type="match status" value="1"/>
</dbReference>
<comment type="caution">
    <text evidence="4">The sequence shown here is derived from an EMBL/GenBank/DDBJ whole genome shotgun (WGS) entry which is preliminary data.</text>
</comment>
<protein>
    <submittedName>
        <fullName evidence="4">WYL domain-containing protein</fullName>
    </submittedName>
</protein>
<dbReference type="PROSITE" id="PS52050">
    <property type="entry name" value="WYL"/>
    <property type="match status" value="1"/>
</dbReference>
<dbReference type="InterPro" id="IPR036390">
    <property type="entry name" value="WH_DNA-bd_sf"/>
</dbReference>
<dbReference type="EMBL" id="JAAGMA010000595">
    <property type="protein sequence ID" value="NEB11517.1"/>
    <property type="molecule type" value="Genomic_DNA"/>
</dbReference>
<gene>
    <name evidence="4" type="ORF">G3I32_22185</name>
</gene>
<dbReference type="InterPro" id="IPR026881">
    <property type="entry name" value="WYL_dom"/>
</dbReference>
<feature type="domain" description="HTH deoR-type" evidence="3">
    <location>
        <begin position="3"/>
        <end position="62"/>
    </location>
</feature>
<dbReference type="Pfam" id="PF13280">
    <property type="entry name" value="WYL"/>
    <property type="match status" value="1"/>
</dbReference>
<dbReference type="InterPro" id="IPR057727">
    <property type="entry name" value="WCX_dom"/>
</dbReference>
<dbReference type="SUPFAM" id="SSF46785">
    <property type="entry name" value="Winged helix' DNA-binding domain"/>
    <property type="match status" value="1"/>
</dbReference>
<dbReference type="AlphaFoldDB" id="A0A7K3PNV3"/>
<reference evidence="4 5" key="1">
    <citation type="submission" date="2020-01" db="EMBL/GenBank/DDBJ databases">
        <title>Insect and environment-associated Actinomycetes.</title>
        <authorList>
            <person name="Currrie C."/>
            <person name="Chevrette M."/>
            <person name="Carlson C."/>
            <person name="Stubbendieck R."/>
            <person name="Wendt-Pienkowski E."/>
        </authorList>
    </citation>
    <scope>NUCLEOTIDE SEQUENCE [LARGE SCALE GENOMIC DNA]</scope>
    <source>
        <strain evidence="4 5">SID14163</strain>
    </source>
</reference>
<evidence type="ECO:0000256" key="1">
    <source>
        <dbReference type="ARBA" id="ARBA00023015"/>
    </source>
</evidence>
<sequence length="341" mass="37001">MSRPQRLIELLAALQARPRTTAEALAEELGVSTRTVLRDVRALVGAGIPVFTERGKYGGISLLPGDQADLSKLTTGEADLLRAVGLDLERARQLGGEAAARSALRKLTSRRQPPPARDELPLALTDVIAIDNRPWFEDDVPLPDVAGLVRDVRTGRRLRIVYRRSGAASAREFVVDPYGLVQRGGRWYLVADRDGEPRLFALSRLARWTVLDGGRRLRAGADLAGTARELGEALERREHVTVTARIDAASLDIARRILGARLRAASDQGDDGRVEITVAYDQVDGVRQLLQFGEHIEVVAPEAARRLVERLAVGIARAHASGLDAGRPVQDAGQGRGASRP</sequence>
<name>A0A7K3PNV3_9ACTN</name>
<evidence type="ECO:0000313" key="4">
    <source>
        <dbReference type="EMBL" id="NEB11517.1"/>
    </source>
</evidence>
<proteinExistence type="predicted"/>
<dbReference type="InterPro" id="IPR013196">
    <property type="entry name" value="HTH_11"/>
</dbReference>
<organism evidence="4 5">
    <name type="scientific">Streptomyces coelicoflavus</name>
    <dbReference type="NCBI Taxonomy" id="285562"/>
    <lineage>
        <taxon>Bacteria</taxon>
        <taxon>Bacillati</taxon>
        <taxon>Actinomycetota</taxon>
        <taxon>Actinomycetes</taxon>
        <taxon>Kitasatosporales</taxon>
        <taxon>Streptomycetaceae</taxon>
        <taxon>Streptomyces</taxon>
    </lineage>
</organism>
<dbReference type="InterPro" id="IPR051534">
    <property type="entry name" value="CBASS_pafABC_assoc_protein"/>
</dbReference>
<evidence type="ECO:0000259" key="3">
    <source>
        <dbReference type="PROSITE" id="PS51000"/>
    </source>
</evidence>
<dbReference type="PANTHER" id="PTHR34580">
    <property type="match status" value="1"/>
</dbReference>
<dbReference type="InterPro" id="IPR028349">
    <property type="entry name" value="PafC-like"/>
</dbReference>